<accession>I4IMQ5</accession>
<protein>
    <submittedName>
        <fullName evidence="1">Uncharacterized protein</fullName>
    </submittedName>
</protein>
<dbReference type="AlphaFoldDB" id="I4IMQ5"/>
<dbReference type="EMBL" id="CAIQ01000085">
    <property type="protein sequence ID" value="CCI35579.1"/>
    <property type="molecule type" value="Genomic_DNA"/>
</dbReference>
<evidence type="ECO:0000313" key="2">
    <source>
        <dbReference type="Proteomes" id="UP000004047"/>
    </source>
</evidence>
<organism evidence="1 2">
    <name type="scientific">Microcystis aeruginosa PCC 9701</name>
    <dbReference type="NCBI Taxonomy" id="721123"/>
    <lineage>
        <taxon>Bacteria</taxon>
        <taxon>Bacillati</taxon>
        <taxon>Cyanobacteriota</taxon>
        <taxon>Cyanophyceae</taxon>
        <taxon>Oscillatoriophycideae</taxon>
        <taxon>Chroococcales</taxon>
        <taxon>Microcystaceae</taxon>
        <taxon>Microcystis</taxon>
    </lineage>
</organism>
<comment type="caution">
    <text evidence="1">The sequence shown here is derived from an EMBL/GenBank/DDBJ whole genome shotgun (WGS) entry which is preliminary data.</text>
</comment>
<gene>
    <name evidence="1" type="ORF">MICAK_1750014</name>
</gene>
<dbReference type="RefSeq" id="WP_002801878.1">
    <property type="nucleotide sequence ID" value="NZ_HE974173.1"/>
</dbReference>
<reference evidence="1 2" key="1">
    <citation type="submission" date="2012-04" db="EMBL/GenBank/DDBJ databases">
        <authorList>
            <person name="Genoscope - CEA"/>
        </authorList>
    </citation>
    <scope>NUCLEOTIDE SEQUENCE [LARGE SCALE GENOMIC DNA]</scope>
    <source>
        <strain evidence="1 2">9701</strain>
    </source>
</reference>
<name>I4IMQ5_MICAE</name>
<dbReference type="HOGENOM" id="CLU_3292471_0_0_3"/>
<dbReference type="Proteomes" id="UP000004047">
    <property type="component" value="Unassembled WGS sequence"/>
</dbReference>
<proteinExistence type="predicted"/>
<evidence type="ECO:0000313" key="1">
    <source>
        <dbReference type="EMBL" id="CCI35579.1"/>
    </source>
</evidence>
<sequence length="40" mass="4217">MPSTVEFPFSEDEALPTIPIILSYADASFSTKALAATNLG</sequence>